<dbReference type="GO" id="GO:0004222">
    <property type="term" value="F:metalloendopeptidase activity"/>
    <property type="evidence" value="ECO:0007669"/>
    <property type="project" value="InterPro"/>
</dbReference>
<keyword evidence="3" id="KW-0963">Cytoplasm</keyword>
<comment type="similarity">
    <text evidence="2 10">Belongs to the peptidase M3 family.</text>
</comment>
<dbReference type="EMBL" id="CAFZ01000198">
    <property type="protein sequence ID" value="CCA73047.1"/>
    <property type="molecule type" value="Genomic_DNA"/>
</dbReference>
<dbReference type="OrthoDB" id="534666at2759"/>
<dbReference type="Gene3D" id="1.10.1370.10">
    <property type="entry name" value="Neurolysin, domain 3"/>
    <property type="match status" value="1"/>
</dbReference>
<dbReference type="Proteomes" id="UP000007148">
    <property type="component" value="Unassembled WGS sequence"/>
</dbReference>
<evidence type="ECO:0000256" key="7">
    <source>
        <dbReference type="ARBA" id="ARBA00022833"/>
    </source>
</evidence>
<dbReference type="InterPro" id="IPR001567">
    <property type="entry name" value="Pept_M3A_M3B_dom"/>
</dbReference>
<evidence type="ECO:0000313" key="13">
    <source>
        <dbReference type="Proteomes" id="UP000007148"/>
    </source>
</evidence>
<gene>
    <name evidence="12" type="ORF">PIIN_07002</name>
</gene>
<dbReference type="HOGENOM" id="CLU_001805_1_2_1"/>
<sequence length="715" mass="81331">MLPVLRRGTYWKTATVGAALIASLQLAPSRVNLLRKESVFQSLYRTFKMSSTGTYPSLTPPQAPIKWTHSADFIKTETEAQITKNRQLHDTIAALKPEDCNFKSVFHAIAEASNTFEQAISPLTFYTHVTTDDGVRAASIAAEEALDKYSVEVQMRVDVYRSLINAEKNTDMSTLTPEQKRLVEKMITEGKRAGLALPDDKREQLKKLKEELAKGCQDFSNNCNQEKGYLDFEPDQLKGVPESTLKQYKKLDDGKLRVTFKTPDSVPVMQYAQIPETRKTMYSGMEDRLKVNVPIFDSILELRRKCADLLGYDTWAAYVLEDRMIKSASAAAAFLDDLQQKLKPIGDSDLQTLLKLKEEEHKELGLPFDGNFYAWDWRYYDRKLVETSLSLDNDLVKEHFPVNVVVPAILDIYKDLLNVRIEEVPNAEVWHPDVKQYAAWELDAKDESGFLGYLHLDLYPRENKYGHAAVWGLIPGFQKADGTRNYPVTCMVANLAKPSADRPGLMSHDDVVTFFHEMGHAWHGLLSRTQYGRFHGTSVARDFVEAPSQMLENWCFEKVVLERVSSHYQTQKPLSQDLIQRIIDSRYVNVGLFYLRQVYIGKFDQTVHTSKSAIDVNKAWNGTSREYQLVGHFAGGYDAQYYGYAYSLVFAYDMYETIFKKNPLDPAAGKRYRECILGPGGSREEMDSLKEFLGRPPNAEAFAKALFGSQKSPKL</sequence>
<evidence type="ECO:0000256" key="8">
    <source>
        <dbReference type="ARBA" id="ARBA00023049"/>
    </source>
</evidence>
<dbReference type="InterPro" id="IPR045090">
    <property type="entry name" value="Pept_M3A_M3B"/>
</dbReference>
<dbReference type="FunFam" id="3.40.390.10:FF:000006">
    <property type="entry name" value="Thimet oligopeptidase 1"/>
    <property type="match status" value="1"/>
</dbReference>
<evidence type="ECO:0000256" key="9">
    <source>
        <dbReference type="ARBA" id="ARBA00025208"/>
    </source>
</evidence>
<dbReference type="FunFam" id="1.20.1050.40:FF:000001">
    <property type="entry name" value="Thimet oligopeptidase 1"/>
    <property type="match status" value="1"/>
</dbReference>
<comment type="caution">
    <text evidence="12">The sequence shown here is derived from an EMBL/GenBank/DDBJ whole genome shotgun (WGS) entry which is preliminary data.</text>
</comment>
<comment type="function">
    <text evidence="9">Cleaves proteins, imported into the mitochondrion, to their mature size. While most mitochondrial precursor proteins are processed to the mature form in one step by mitochondrial processing peptidase (MPP), the sequential cleavage by MIP of an octapeptide after initial processing by MPP is a required step for a subgroup of nuclear-encoded precursor proteins destined for the matrix or the inner membrane.</text>
</comment>
<reference evidence="12 13" key="1">
    <citation type="journal article" date="2011" name="PLoS Pathog.">
        <title>Endophytic Life Strategies Decoded by Genome and Transcriptome Analyses of the Mutualistic Root Symbiont Piriformospora indica.</title>
        <authorList>
            <person name="Zuccaro A."/>
            <person name="Lahrmann U."/>
            <person name="Guldener U."/>
            <person name="Langen G."/>
            <person name="Pfiffi S."/>
            <person name="Biedenkopf D."/>
            <person name="Wong P."/>
            <person name="Samans B."/>
            <person name="Grimm C."/>
            <person name="Basiewicz M."/>
            <person name="Murat C."/>
            <person name="Martin F."/>
            <person name="Kogel K.H."/>
        </authorList>
    </citation>
    <scope>NUCLEOTIDE SEQUENCE [LARGE SCALE GENOMIC DNA]</scope>
    <source>
        <strain evidence="12 13">DSM 11827</strain>
    </source>
</reference>
<proteinExistence type="inferred from homology"/>
<dbReference type="AlphaFoldDB" id="G4TP04"/>
<dbReference type="STRING" id="1109443.G4TP04"/>
<evidence type="ECO:0000256" key="10">
    <source>
        <dbReference type="RuleBase" id="RU003435"/>
    </source>
</evidence>
<dbReference type="Pfam" id="PF01432">
    <property type="entry name" value="Peptidase_M3"/>
    <property type="match status" value="1"/>
</dbReference>
<evidence type="ECO:0000256" key="6">
    <source>
        <dbReference type="ARBA" id="ARBA00022801"/>
    </source>
</evidence>
<evidence type="ECO:0000313" key="12">
    <source>
        <dbReference type="EMBL" id="CCA73047.1"/>
    </source>
</evidence>
<dbReference type="GO" id="GO:0046872">
    <property type="term" value="F:metal ion binding"/>
    <property type="evidence" value="ECO:0007669"/>
    <property type="project" value="UniProtKB-UniRule"/>
</dbReference>
<dbReference type="eggNOG" id="KOG2089">
    <property type="taxonomic scope" value="Eukaryota"/>
</dbReference>
<evidence type="ECO:0000256" key="5">
    <source>
        <dbReference type="ARBA" id="ARBA00022723"/>
    </source>
</evidence>
<dbReference type="InParanoid" id="G4TP04"/>
<protein>
    <submittedName>
        <fullName evidence="12">Related to PRD1-Proteinase yscD</fullName>
    </submittedName>
</protein>
<keyword evidence="5 10" id="KW-0479">Metal-binding</keyword>
<evidence type="ECO:0000256" key="4">
    <source>
        <dbReference type="ARBA" id="ARBA00022670"/>
    </source>
</evidence>
<dbReference type="Gene3D" id="3.40.390.10">
    <property type="entry name" value="Collagenase (Catalytic Domain)"/>
    <property type="match status" value="1"/>
</dbReference>
<evidence type="ECO:0000256" key="3">
    <source>
        <dbReference type="ARBA" id="ARBA00022490"/>
    </source>
</evidence>
<dbReference type="CDD" id="cd06455">
    <property type="entry name" value="M3A_TOP"/>
    <property type="match status" value="1"/>
</dbReference>
<dbReference type="SUPFAM" id="SSF55486">
    <property type="entry name" value="Metalloproteases ('zincins'), catalytic domain"/>
    <property type="match status" value="1"/>
</dbReference>
<dbReference type="PANTHER" id="PTHR11804:SF84">
    <property type="entry name" value="SACCHAROLYSIN"/>
    <property type="match status" value="1"/>
</dbReference>
<keyword evidence="7 10" id="KW-0862">Zinc</keyword>
<dbReference type="InterPro" id="IPR024079">
    <property type="entry name" value="MetalloPept_cat_dom_sf"/>
</dbReference>
<dbReference type="InterPro" id="IPR024080">
    <property type="entry name" value="Neurolysin/TOP_N"/>
</dbReference>
<comment type="cofactor">
    <cofactor evidence="10">
        <name>Zn(2+)</name>
        <dbReference type="ChEBI" id="CHEBI:29105"/>
    </cofactor>
    <text evidence="10">Binds 1 zinc ion.</text>
</comment>
<accession>G4TP04</accession>
<organism evidence="12 13">
    <name type="scientific">Serendipita indica (strain DSM 11827)</name>
    <name type="common">Root endophyte fungus</name>
    <name type="synonym">Piriformospora indica</name>
    <dbReference type="NCBI Taxonomy" id="1109443"/>
    <lineage>
        <taxon>Eukaryota</taxon>
        <taxon>Fungi</taxon>
        <taxon>Dikarya</taxon>
        <taxon>Basidiomycota</taxon>
        <taxon>Agaricomycotina</taxon>
        <taxon>Agaricomycetes</taxon>
        <taxon>Sebacinales</taxon>
        <taxon>Serendipitaceae</taxon>
        <taxon>Serendipita</taxon>
    </lineage>
</organism>
<keyword evidence="4 10" id="KW-0645">Protease</keyword>
<dbReference type="Gene3D" id="1.20.1050.40">
    <property type="entry name" value="Endopeptidase. Chain P, domain 1"/>
    <property type="match status" value="1"/>
</dbReference>
<dbReference type="GO" id="GO:0006508">
    <property type="term" value="P:proteolysis"/>
    <property type="evidence" value="ECO:0007669"/>
    <property type="project" value="UniProtKB-KW"/>
</dbReference>
<evidence type="ECO:0000259" key="11">
    <source>
        <dbReference type="Pfam" id="PF01432"/>
    </source>
</evidence>
<evidence type="ECO:0000256" key="2">
    <source>
        <dbReference type="ARBA" id="ARBA00006040"/>
    </source>
</evidence>
<keyword evidence="6 10" id="KW-0378">Hydrolase</keyword>
<dbReference type="InterPro" id="IPR024077">
    <property type="entry name" value="Neurolysin/TOP_dom2"/>
</dbReference>
<keyword evidence="13" id="KW-1185">Reference proteome</keyword>
<evidence type="ECO:0000256" key="1">
    <source>
        <dbReference type="ARBA" id="ARBA00004496"/>
    </source>
</evidence>
<dbReference type="PANTHER" id="PTHR11804">
    <property type="entry name" value="PROTEASE M3 THIMET OLIGOPEPTIDASE-RELATED"/>
    <property type="match status" value="1"/>
</dbReference>
<dbReference type="OMA" id="KNFQSAM"/>
<dbReference type="GO" id="GO:0006518">
    <property type="term" value="P:peptide metabolic process"/>
    <property type="evidence" value="ECO:0007669"/>
    <property type="project" value="TreeGrafter"/>
</dbReference>
<dbReference type="GO" id="GO:0005758">
    <property type="term" value="C:mitochondrial intermembrane space"/>
    <property type="evidence" value="ECO:0007669"/>
    <property type="project" value="TreeGrafter"/>
</dbReference>
<comment type="subcellular location">
    <subcellularLocation>
        <location evidence="1">Cytoplasm</location>
    </subcellularLocation>
</comment>
<feature type="domain" description="Peptidase M3A/M3B catalytic" evidence="11">
    <location>
        <begin position="268"/>
        <end position="706"/>
    </location>
</feature>
<keyword evidence="8 10" id="KW-0482">Metalloprotease</keyword>
<name>G4TP04_SERID</name>